<accession>A0A1V6C610</accession>
<comment type="caution">
    <text evidence="2">The sequence shown here is derived from an EMBL/GenBank/DDBJ whole genome shotgun (WGS) entry which is preliminary data.</text>
</comment>
<sequence>MEDAEYEDHPQYVLAGKNSNHAIGRPTYAKLGRSNLIQLNIGAHVSEYSSNIGRPASIGPMIPDMKKLVQAGLDMHLKTMDWMKAGIKAKNVVKNSYEYGNKIGVKKTSFMDSVMDWE</sequence>
<dbReference type="Gene3D" id="3.90.230.10">
    <property type="entry name" value="Creatinase/methionine aminopeptidase superfamily"/>
    <property type="match status" value="1"/>
</dbReference>
<dbReference type="SUPFAM" id="SSF55920">
    <property type="entry name" value="Creatinase/aminopeptidase"/>
    <property type="match status" value="1"/>
</dbReference>
<dbReference type="InterPro" id="IPR036005">
    <property type="entry name" value="Creatinase/aminopeptidase-like"/>
</dbReference>
<protein>
    <submittedName>
        <fullName evidence="2">Metallopeptidase family M24</fullName>
    </submittedName>
</protein>
<dbReference type="AlphaFoldDB" id="A0A1V6C610"/>
<dbReference type="Proteomes" id="UP000485562">
    <property type="component" value="Unassembled WGS sequence"/>
</dbReference>
<evidence type="ECO:0000259" key="1">
    <source>
        <dbReference type="Pfam" id="PF00557"/>
    </source>
</evidence>
<reference evidence="2" key="1">
    <citation type="submission" date="2017-02" db="EMBL/GenBank/DDBJ databases">
        <title>Delving into the versatile metabolic prowess of the omnipresent phylum Bacteroidetes.</title>
        <authorList>
            <person name="Nobu M.K."/>
            <person name="Mei R."/>
            <person name="Narihiro T."/>
            <person name="Kuroda K."/>
            <person name="Liu W.-T."/>
        </authorList>
    </citation>
    <scope>NUCLEOTIDE SEQUENCE</scope>
    <source>
        <strain evidence="2">ADurb.Bin131</strain>
    </source>
</reference>
<dbReference type="EMBL" id="MWDQ01000132">
    <property type="protein sequence ID" value="OQB72363.1"/>
    <property type="molecule type" value="Genomic_DNA"/>
</dbReference>
<proteinExistence type="predicted"/>
<organism evidence="2">
    <name type="scientific">candidate division TA06 bacterium ADurb.Bin131</name>
    <dbReference type="NCBI Taxonomy" id="1852827"/>
    <lineage>
        <taxon>Bacteria</taxon>
        <taxon>Bacteria division TA06</taxon>
    </lineage>
</organism>
<gene>
    <name evidence="2" type="ORF">BWX89_01351</name>
</gene>
<name>A0A1V6C610_UNCT6</name>
<dbReference type="Pfam" id="PF00557">
    <property type="entry name" value="Peptidase_M24"/>
    <property type="match status" value="1"/>
</dbReference>
<evidence type="ECO:0000313" key="2">
    <source>
        <dbReference type="EMBL" id="OQB72363.1"/>
    </source>
</evidence>
<feature type="domain" description="Peptidase M24" evidence="1">
    <location>
        <begin position="4"/>
        <end position="104"/>
    </location>
</feature>
<dbReference type="InterPro" id="IPR000994">
    <property type="entry name" value="Pept_M24"/>
</dbReference>